<keyword evidence="4" id="KW-1185">Reference proteome</keyword>
<dbReference type="Proteomes" id="UP000778970">
    <property type="component" value="Unassembled WGS sequence"/>
</dbReference>
<evidence type="ECO:0000313" key="3">
    <source>
        <dbReference type="EMBL" id="MBK1699270.1"/>
    </source>
</evidence>
<dbReference type="NCBIfam" id="TIGR02293">
    <property type="entry name" value="TAS_TIGR02293"/>
    <property type="match status" value="1"/>
</dbReference>
<dbReference type="Pfam" id="PF20432">
    <property type="entry name" value="Xre-like-HTH"/>
    <property type="match status" value="1"/>
</dbReference>
<feature type="domain" description="Antitoxin Xre/MbcA/ParS-like toxin-binding" evidence="1">
    <location>
        <begin position="91"/>
        <end position="139"/>
    </location>
</feature>
<dbReference type="AlphaFoldDB" id="A0A934QNA3"/>
<comment type="caution">
    <text evidence="3">The sequence shown here is derived from an EMBL/GenBank/DDBJ whole genome shotgun (WGS) entry which is preliminary data.</text>
</comment>
<dbReference type="InterPro" id="IPR024467">
    <property type="entry name" value="Xre/MbcA/ParS-like_toxin-bd"/>
</dbReference>
<name>A0A934QNA3_9PROT</name>
<gene>
    <name evidence="3" type="ORF">CKO21_18645</name>
</gene>
<accession>A0A934QNA3</accession>
<dbReference type="GO" id="GO:0003677">
    <property type="term" value="F:DNA binding"/>
    <property type="evidence" value="ECO:0007669"/>
    <property type="project" value="InterPro"/>
</dbReference>
<protein>
    <recommendedName>
        <fullName evidence="5">Toxin-antitoxin system antitoxin component, TIGR02293 family</fullName>
    </recommendedName>
</protein>
<evidence type="ECO:0000259" key="1">
    <source>
        <dbReference type="Pfam" id="PF09722"/>
    </source>
</evidence>
<organism evidence="3 4">
    <name type="scientific">Rhodovibrio salinarum</name>
    <dbReference type="NCBI Taxonomy" id="1087"/>
    <lineage>
        <taxon>Bacteria</taxon>
        <taxon>Pseudomonadati</taxon>
        <taxon>Pseudomonadota</taxon>
        <taxon>Alphaproteobacteria</taxon>
        <taxon>Rhodospirillales</taxon>
        <taxon>Rhodovibrionaceae</taxon>
        <taxon>Rhodovibrio</taxon>
    </lineage>
</organism>
<sequence length="142" mass="15459">MALVLKADEYLAAQKAAEPSEHLPVVDLVRNGLPVSLVEEAAGRLGVSLQDLTSLGILAARTVAHSRKQGRFSPQQSDRVSRFFRVFQHGVDTFGSSDRARRWFERPTRALGGSRPVDLLDTDEGAGLVDDLLTRIDHGLAA</sequence>
<dbReference type="EMBL" id="NRRE01000035">
    <property type="protein sequence ID" value="MBK1699270.1"/>
    <property type="molecule type" value="Genomic_DNA"/>
</dbReference>
<evidence type="ECO:0008006" key="5">
    <source>
        <dbReference type="Google" id="ProtNLM"/>
    </source>
</evidence>
<dbReference type="RefSeq" id="WP_051432268.1">
    <property type="nucleotide sequence ID" value="NZ_NRRE01000035.1"/>
</dbReference>
<dbReference type="Pfam" id="PF09722">
    <property type="entry name" value="Xre_MbcA_ParS_C"/>
    <property type="match status" value="1"/>
</dbReference>
<evidence type="ECO:0000313" key="4">
    <source>
        <dbReference type="Proteomes" id="UP000778970"/>
    </source>
</evidence>
<evidence type="ECO:0000259" key="2">
    <source>
        <dbReference type="Pfam" id="PF20432"/>
    </source>
</evidence>
<proteinExistence type="predicted"/>
<dbReference type="InterPro" id="IPR011979">
    <property type="entry name" value="Antitox_Xre"/>
</dbReference>
<reference evidence="3" key="1">
    <citation type="submission" date="2017-08" db="EMBL/GenBank/DDBJ databases">
        <authorList>
            <person name="Imhoff J.F."/>
            <person name="Rahn T."/>
            <person name="Kuenzel S."/>
            <person name="Neulinger S.C."/>
        </authorList>
    </citation>
    <scope>NUCLEOTIDE SEQUENCE</scope>
    <source>
        <strain evidence="3">DSM 9154</strain>
    </source>
</reference>
<reference evidence="3" key="2">
    <citation type="journal article" date="2020" name="Microorganisms">
        <title>Osmotic Adaptation and Compatible Solute Biosynthesis of Phototrophic Bacteria as Revealed from Genome Analyses.</title>
        <authorList>
            <person name="Imhoff J.F."/>
            <person name="Rahn T."/>
            <person name="Kunzel S."/>
            <person name="Keller A."/>
            <person name="Neulinger S.C."/>
        </authorList>
    </citation>
    <scope>NUCLEOTIDE SEQUENCE</scope>
    <source>
        <strain evidence="3">DSM 9154</strain>
    </source>
</reference>
<feature type="domain" description="Antitoxin Xre-like helix-turn-helix" evidence="2">
    <location>
        <begin position="26"/>
        <end position="85"/>
    </location>
</feature>
<dbReference type="InterPro" id="IPR046847">
    <property type="entry name" value="Xre-like_HTH"/>
</dbReference>